<reference evidence="2" key="1">
    <citation type="submission" date="2025-08" db="UniProtKB">
        <authorList>
            <consortium name="RefSeq"/>
        </authorList>
    </citation>
    <scope>IDENTIFICATION</scope>
    <source>
        <tissue evidence="2">Whole insect</tissue>
    </source>
</reference>
<evidence type="ECO:0000259" key="1">
    <source>
        <dbReference type="Pfam" id="PF01826"/>
    </source>
</evidence>
<accession>A0A6P7G6M4</accession>
<organism evidence="2">
    <name type="scientific">Diabrotica virgifera virgifera</name>
    <name type="common">western corn rootworm</name>
    <dbReference type="NCBI Taxonomy" id="50390"/>
    <lineage>
        <taxon>Eukaryota</taxon>
        <taxon>Metazoa</taxon>
        <taxon>Ecdysozoa</taxon>
        <taxon>Arthropoda</taxon>
        <taxon>Hexapoda</taxon>
        <taxon>Insecta</taxon>
        <taxon>Pterygota</taxon>
        <taxon>Neoptera</taxon>
        <taxon>Endopterygota</taxon>
        <taxon>Coleoptera</taxon>
        <taxon>Polyphaga</taxon>
        <taxon>Cucujiformia</taxon>
        <taxon>Chrysomeloidea</taxon>
        <taxon>Chrysomelidae</taxon>
        <taxon>Galerucinae</taxon>
        <taxon>Diabroticina</taxon>
        <taxon>Diabroticites</taxon>
        <taxon>Diabrotica</taxon>
    </lineage>
</organism>
<dbReference type="Pfam" id="PF01826">
    <property type="entry name" value="TIL"/>
    <property type="match status" value="1"/>
</dbReference>
<proteinExistence type="predicted"/>
<dbReference type="InterPro" id="IPR002919">
    <property type="entry name" value="TIL_dom"/>
</dbReference>
<feature type="domain" description="TIL" evidence="1">
    <location>
        <begin position="37"/>
        <end position="91"/>
    </location>
</feature>
<sequence length="92" mass="10170">MTELSQRVEMTKLAITCLFLSVFAVVVLPSLGASPFSYEHCQSCCQGPTCQLRRPSPCNIYCAAVCIPEFVCDTGYIRDTKNGRCVRPEDCP</sequence>
<dbReference type="Gene3D" id="2.10.25.10">
    <property type="entry name" value="Laminin"/>
    <property type="match status" value="1"/>
</dbReference>
<name>A0A6P7G6M4_DIAVI</name>
<gene>
    <name evidence="2" type="primary">LOC114338321</name>
</gene>
<protein>
    <submittedName>
        <fullName evidence="2">Venom peptide SjAPI-like isoform X2</fullName>
    </submittedName>
</protein>
<dbReference type="CDD" id="cd19941">
    <property type="entry name" value="TIL"/>
    <property type="match status" value="1"/>
</dbReference>
<dbReference type="RefSeq" id="XP_028144709.1">
    <property type="nucleotide sequence ID" value="XM_028288908.1"/>
</dbReference>
<dbReference type="AlphaFoldDB" id="A0A6P7G6M4"/>
<evidence type="ECO:0000313" key="2">
    <source>
        <dbReference type="RefSeq" id="XP_028144709.1"/>
    </source>
</evidence>
<dbReference type="InParanoid" id="A0A6P7G6M4"/>
<dbReference type="FunCoup" id="A0A6P7G6M4">
    <property type="interactions" value="66"/>
</dbReference>